<proteinExistence type="predicted"/>
<dbReference type="Proteomes" id="UP001215280">
    <property type="component" value="Unassembled WGS sequence"/>
</dbReference>
<accession>A0AAD7NAB4</accession>
<sequence length="307" mass="33989">AGNAQFRVYRGVLAARSPVFQDMLSFPQPADSDIVEGCPLVHLPDSAADVSVFLRAIFDSAFFMPFPAKTKVNIIFGCLRLSHKYGVDYLHRRALIHLSSAFPTTLADADACMNGDAPVMTKTSWIDGAGSEILGIHIAREIGALWILPLAFYELSEVAGRFGTEIFHGTSYHGVHASMSAQDQRSFLNGHAEQQLSMTRDILRFLTHPPIAGCTTSTVYVLKRIDALQRTLDGLKADYSSPLYVWSQTDWGTMLEDVCPTCLTVLKETRTTARQAFWDKLPEIYGLPSWEQLEKIKVDAIGTDLLS</sequence>
<reference evidence="2" key="1">
    <citation type="submission" date="2023-03" db="EMBL/GenBank/DDBJ databases">
        <title>Massive genome expansion in bonnet fungi (Mycena s.s.) driven by repeated elements and novel gene families across ecological guilds.</title>
        <authorList>
            <consortium name="Lawrence Berkeley National Laboratory"/>
            <person name="Harder C.B."/>
            <person name="Miyauchi S."/>
            <person name="Viragh M."/>
            <person name="Kuo A."/>
            <person name="Thoen E."/>
            <person name="Andreopoulos B."/>
            <person name="Lu D."/>
            <person name="Skrede I."/>
            <person name="Drula E."/>
            <person name="Henrissat B."/>
            <person name="Morin E."/>
            <person name="Kohler A."/>
            <person name="Barry K."/>
            <person name="LaButti K."/>
            <person name="Morin E."/>
            <person name="Salamov A."/>
            <person name="Lipzen A."/>
            <person name="Mereny Z."/>
            <person name="Hegedus B."/>
            <person name="Baldrian P."/>
            <person name="Stursova M."/>
            <person name="Weitz H."/>
            <person name="Taylor A."/>
            <person name="Grigoriev I.V."/>
            <person name="Nagy L.G."/>
            <person name="Martin F."/>
            <person name="Kauserud H."/>
        </authorList>
    </citation>
    <scope>NUCLEOTIDE SEQUENCE</scope>
    <source>
        <strain evidence="2">CBHHK188m</strain>
    </source>
</reference>
<dbReference type="AlphaFoldDB" id="A0AAD7NAB4"/>
<feature type="non-terminal residue" evidence="2">
    <location>
        <position position="307"/>
    </location>
</feature>
<name>A0AAD7NAB4_9AGAR</name>
<gene>
    <name evidence="2" type="ORF">DFH07DRAFT_744469</name>
</gene>
<protein>
    <recommendedName>
        <fullName evidence="1">BTB domain-containing protein</fullName>
    </recommendedName>
</protein>
<dbReference type="EMBL" id="JARJLG010000071">
    <property type="protein sequence ID" value="KAJ7753416.1"/>
    <property type="molecule type" value="Genomic_DNA"/>
</dbReference>
<evidence type="ECO:0000259" key="1">
    <source>
        <dbReference type="PROSITE" id="PS50097"/>
    </source>
</evidence>
<dbReference type="InterPro" id="IPR000210">
    <property type="entry name" value="BTB/POZ_dom"/>
</dbReference>
<comment type="caution">
    <text evidence="2">The sequence shown here is derived from an EMBL/GenBank/DDBJ whole genome shotgun (WGS) entry which is preliminary data.</text>
</comment>
<feature type="domain" description="BTB" evidence="1">
    <location>
        <begin position="1"/>
        <end position="66"/>
    </location>
</feature>
<dbReference type="Gene3D" id="3.30.710.10">
    <property type="entry name" value="Potassium Channel Kv1.1, Chain A"/>
    <property type="match status" value="1"/>
</dbReference>
<evidence type="ECO:0000313" key="2">
    <source>
        <dbReference type="EMBL" id="KAJ7753416.1"/>
    </source>
</evidence>
<organism evidence="2 3">
    <name type="scientific">Mycena maculata</name>
    <dbReference type="NCBI Taxonomy" id="230809"/>
    <lineage>
        <taxon>Eukaryota</taxon>
        <taxon>Fungi</taxon>
        <taxon>Dikarya</taxon>
        <taxon>Basidiomycota</taxon>
        <taxon>Agaricomycotina</taxon>
        <taxon>Agaricomycetes</taxon>
        <taxon>Agaricomycetidae</taxon>
        <taxon>Agaricales</taxon>
        <taxon>Marasmiineae</taxon>
        <taxon>Mycenaceae</taxon>
        <taxon>Mycena</taxon>
    </lineage>
</organism>
<dbReference type="PROSITE" id="PS50097">
    <property type="entry name" value="BTB"/>
    <property type="match status" value="1"/>
</dbReference>
<evidence type="ECO:0000313" key="3">
    <source>
        <dbReference type="Proteomes" id="UP001215280"/>
    </source>
</evidence>
<dbReference type="InterPro" id="IPR011333">
    <property type="entry name" value="SKP1/BTB/POZ_sf"/>
</dbReference>
<keyword evidence="3" id="KW-1185">Reference proteome</keyword>